<evidence type="ECO:0000313" key="3">
    <source>
        <dbReference type="Proteomes" id="UP001223261"/>
    </source>
</evidence>
<dbReference type="GeneID" id="99677387"/>
<evidence type="ECO:0000313" key="2">
    <source>
        <dbReference type="EMBL" id="WHI60796.1"/>
    </source>
</evidence>
<proteinExistence type="predicted"/>
<name>A0AAP1WM86_MAMLE</name>
<gene>
    <name evidence="2" type="ORF">PYH69_03965</name>
</gene>
<keyword evidence="1" id="KW-1133">Transmembrane helix</keyword>
<reference evidence="2" key="1">
    <citation type="journal article" date="2023" name="Antibiotics">
        <title>Prevalence and Molecular Characterization of Methicillin-Resistant Staphylococci (MRS) and Mammaliicocci (MRM) in Dromedary Camels from Algeria: First Detection of SCCmec-mecC Hybrid in Methicillin-Resistant Mammaliicoccus lentus.</title>
        <authorList>
            <person name="Belhout C."/>
            <person name="Boyen F."/>
            <person name="Vereecke N."/>
            <person name="Theuns S."/>
            <person name="Taibi N."/>
            <person name="Stegger M."/>
            <person name="de la Fe-Rodriguez P.Y."/>
            <person name="Bouayad L."/>
            <person name="Elgroud R."/>
            <person name="Butaye P."/>
        </authorList>
    </citation>
    <scope>NUCLEOTIDE SEQUENCE</scope>
    <source>
        <strain evidence="2">7048</strain>
    </source>
</reference>
<evidence type="ECO:0000256" key="1">
    <source>
        <dbReference type="SAM" id="Phobius"/>
    </source>
</evidence>
<dbReference type="AlphaFoldDB" id="A0AAP1WM86"/>
<dbReference type="EMBL" id="CP118848">
    <property type="protein sequence ID" value="WHI60796.1"/>
    <property type="molecule type" value="Genomic_DNA"/>
</dbReference>
<keyword evidence="1" id="KW-0812">Transmembrane</keyword>
<dbReference type="RefSeq" id="WP_017000761.1">
    <property type="nucleotide sequence ID" value="NZ_CABIVY010000045.1"/>
</dbReference>
<organism evidence="2 3">
    <name type="scientific">Mammaliicoccus lentus</name>
    <name type="common">Staphylococcus lentus</name>
    <dbReference type="NCBI Taxonomy" id="42858"/>
    <lineage>
        <taxon>Bacteria</taxon>
        <taxon>Bacillati</taxon>
        <taxon>Bacillota</taxon>
        <taxon>Bacilli</taxon>
        <taxon>Bacillales</taxon>
        <taxon>Staphylococcaceae</taxon>
        <taxon>Mammaliicoccus</taxon>
    </lineage>
</organism>
<feature type="transmembrane region" description="Helical" evidence="1">
    <location>
        <begin position="6"/>
        <end position="25"/>
    </location>
</feature>
<sequence length="66" mass="7331">MFLDVFGYLLGSGFLILGICALYFMSYEMYEVFTKGEKTVSFKGTTYFALGSVFCGVVLIIMANVL</sequence>
<protein>
    <submittedName>
        <fullName evidence="2">Uncharacterized protein</fullName>
    </submittedName>
</protein>
<dbReference type="Proteomes" id="UP001223261">
    <property type="component" value="Chromosome"/>
</dbReference>
<feature type="transmembrane region" description="Helical" evidence="1">
    <location>
        <begin position="46"/>
        <end position="65"/>
    </location>
</feature>
<accession>A0AAP1WM86</accession>
<keyword evidence="1" id="KW-0472">Membrane</keyword>